<dbReference type="EMBL" id="SOAZ01000011">
    <property type="protein sequence ID" value="TDT58407.1"/>
    <property type="molecule type" value="Genomic_DNA"/>
</dbReference>
<dbReference type="Proteomes" id="UP000295325">
    <property type="component" value="Unassembled WGS sequence"/>
</dbReference>
<gene>
    <name evidence="2" type="ORF">EDD71_11142</name>
</gene>
<feature type="transmembrane region" description="Helical" evidence="1">
    <location>
        <begin position="35"/>
        <end position="55"/>
    </location>
</feature>
<dbReference type="RefSeq" id="WP_133628207.1">
    <property type="nucleotide sequence ID" value="NZ_SOAZ01000011.1"/>
</dbReference>
<protein>
    <submittedName>
        <fullName evidence="2">Uncharacterized protein</fullName>
    </submittedName>
</protein>
<keyword evidence="1" id="KW-0812">Transmembrane</keyword>
<accession>A0A4R7KQ70</accession>
<name>A0A4R7KQ70_9CLOT</name>
<dbReference type="AlphaFoldDB" id="A0A4R7KQ70"/>
<organism evidence="2 3">
    <name type="scientific">Fonticella tunisiensis</name>
    <dbReference type="NCBI Taxonomy" id="1096341"/>
    <lineage>
        <taxon>Bacteria</taxon>
        <taxon>Bacillati</taxon>
        <taxon>Bacillota</taxon>
        <taxon>Clostridia</taxon>
        <taxon>Eubacteriales</taxon>
        <taxon>Clostridiaceae</taxon>
        <taxon>Fonticella</taxon>
    </lineage>
</organism>
<sequence>MKILDGMMWISIAVSFVISILTMLVTFGIKWIPPFATFMPLEISLAVTFFLWGVNSIYNHYTRDSRITVLYSFLFGGVLLIFVVLGIY</sequence>
<keyword evidence="3" id="KW-1185">Reference proteome</keyword>
<feature type="transmembrane region" description="Helical" evidence="1">
    <location>
        <begin position="7"/>
        <end position="29"/>
    </location>
</feature>
<proteinExistence type="predicted"/>
<dbReference type="OrthoDB" id="1957656at2"/>
<reference evidence="2 3" key="1">
    <citation type="submission" date="2019-03" db="EMBL/GenBank/DDBJ databases">
        <title>Genomic Encyclopedia of Type Strains, Phase IV (KMG-IV): sequencing the most valuable type-strain genomes for metagenomic binning, comparative biology and taxonomic classification.</title>
        <authorList>
            <person name="Goeker M."/>
        </authorList>
    </citation>
    <scope>NUCLEOTIDE SEQUENCE [LARGE SCALE GENOMIC DNA]</scope>
    <source>
        <strain evidence="2 3">DSM 24455</strain>
    </source>
</reference>
<evidence type="ECO:0000256" key="1">
    <source>
        <dbReference type="SAM" id="Phobius"/>
    </source>
</evidence>
<feature type="transmembrane region" description="Helical" evidence="1">
    <location>
        <begin position="67"/>
        <end position="87"/>
    </location>
</feature>
<comment type="caution">
    <text evidence="2">The sequence shown here is derived from an EMBL/GenBank/DDBJ whole genome shotgun (WGS) entry which is preliminary data.</text>
</comment>
<keyword evidence="1" id="KW-0472">Membrane</keyword>
<evidence type="ECO:0000313" key="2">
    <source>
        <dbReference type="EMBL" id="TDT58407.1"/>
    </source>
</evidence>
<keyword evidence="1" id="KW-1133">Transmembrane helix</keyword>
<evidence type="ECO:0000313" key="3">
    <source>
        <dbReference type="Proteomes" id="UP000295325"/>
    </source>
</evidence>